<dbReference type="GO" id="GO:0045151">
    <property type="term" value="P:acetoin biosynthetic process"/>
    <property type="evidence" value="ECO:0007669"/>
    <property type="project" value="UniProtKB-UniRule"/>
</dbReference>
<evidence type="ECO:0000256" key="6">
    <source>
        <dbReference type="ARBA" id="ARBA00022793"/>
    </source>
</evidence>
<dbReference type="KEGG" id="pgz:C2E15_21135"/>
<dbReference type="Proteomes" id="UP000238365">
    <property type="component" value="Chromosome"/>
</dbReference>
<sequence length="260" mass="29122">MSHSVTDCLCEKQLTDTISAMRKEQPESVIYQTSLMSALLSGVYEGSRTIADLLKKGDFGLGTFNRLDGELIAFNSQVYQLRADGSANAARPDQRTPFAVMTFFQPQYEHRFDGPADRDAVHEIINQHITSDNQFCALRIDGRFTQVATRTVPCQHRPYKPMMEAVEQQPTFHFDQRDGVLIGFRTPQYMQGINVAGYHEHFITDDRQGGGHVLDYSLESGVLTFGAISKLVVDLPEDPDFLQANLNPDDLDSAIRAVES</sequence>
<dbReference type="PANTHER" id="PTHR35524">
    <property type="entry name" value="ALPHA-ACETOLACTATE DECARBOXYLASE"/>
    <property type="match status" value="1"/>
</dbReference>
<dbReference type="OrthoDB" id="8612680at2"/>
<dbReference type="Gene3D" id="3.30.1330.80">
    <property type="entry name" value="Hypothetical protein, similar to alpha- acetolactate decarboxylase, domain 2"/>
    <property type="match status" value="2"/>
</dbReference>
<dbReference type="EC" id="4.1.1.5" evidence="4 9"/>
<proteinExistence type="inferred from homology"/>
<evidence type="ECO:0000256" key="7">
    <source>
        <dbReference type="ARBA" id="ARBA00023061"/>
    </source>
</evidence>
<dbReference type="EMBL" id="CP026377">
    <property type="protein sequence ID" value="AUX95308.1"/>
    <property type="molecule type" value="Genomic_DNA"/>
</dbReference>
<evidence type="ECO:0000256" key="2">
    <source>
        <dbReference type="ARBA" id="ARBA00005170"/>
    </source>
</evidence>
<accession>A0A1X1DSE2</accession>
<reference evidence="10 11" key="1">
    <citation type="submission" date="2018-01" db="EMBL/GenBank/DDBJ databases">
        <title>Complete and assembled Genome of Pantoea gaviniae DSM22758T.</title>
        <authorList>
            <person name="Stevens M.J.A."/>
            <person name="Zurfluh K."/>
            <person name="Stephan R."/>
        </authorList>
    </citation>
    <scope>NUCLEOTIDE SEQUENCE [LARGE SCALE GENOMIC DNA]</scope>
    <source>
        <strain evidence="10 11">DSM 22758</strain>
    </source>
</reference>
<dbReference type="GO" id="GO:0047605">
    <property type="term" value="F:acetolactate decarboxylase activity"/>
    <property type="evidence" value="ECO:0007669"/>
    <property type="project" value="UniProtKB-UniRule"/>
</dbReference>
<evidence type="ECO:0000256" key="9">
    <source>
        <dbReference type="PIRNR" id="PIRNR001332"/>
    </source>
</evidence>
<evidence type="ECO:0000313" key="10">
    <source>
        <dbReference type="EMBL" id="AUX95308.1"/>
    </source>
</evidence>
<keyword evidence="7 9" id="KW-0005">Acetoin biosynthesis</keyword>
<keyword evidence="11" id="KW-1185">Reference proteome</keyword>
<evidence type="ECO:0000256" key="5">
    <source>
        <dbReference type="ARBA" id="ARBA00020164"/>
    </source>
</evidence>
<comment type="pathway">
    <text evidence="2 9">Polyol metabolism; (R,R)-butane-2,3-diol biosynthesis; (R,R)-butane-2,3-diol from pyruvate: step 2/3.</text>
</comment>
<dbReference type="InterPro" id="IPR005128">
    <property type="entry name" value="Acetolactate_a_deCO2ase"/>
</dbReference>
<organism evidence="10 11">
    <name type="scientific">Mixta gaviniae</name>
    <dbReference type="NCBI Taxonomy" id="665914"/>
    <lineage>
        <taxon>Bacteria</taxon>
        <taxon>Pseudomonadati</taxon>
        <taxon>Pseudomonadota</taxon>
        <taxon>Gammaproteobacteria</taxon>
        <taxon>Enterobacterales</taxon>
        <taxon>Erwiniaceae</taxon>
        <taxon>Mixta</taxon>
    </lineage>
</organism>
<dbReference type="CDD" id="cd17299">
    <property type="entry name" value="acetolactate_decarboxylase"/>
    <property type="match status" value="1"/>
</dbReference>
<dbReference type="AlphaFoldDB" id="A0A1X1DSE2"/>
<evidence type="ECO:0000256" key="4">
    <source>
        <dbReference type="ARBA" id="ARBA00013204"/>
    </source>
</evidence>
<dbReference type="Pfam" id="PF03306">
    <property type="entry name" value="AAL_decarboxy"/>
    <property type="match status" value="1"/>
</dbReference>
<dbReference type="PANTHER" id="PTHR35524:SF1">
    <property type="entry name" value="ALPHA-ACETOLACTATE DECARBOXYLASE"/>
    <property type="match status" value="1"/>
</dbReference>
<evidence type="ECO:0000256" key="8">
    <source>
        <dbReference type="ARBA" id="ARBA00023239"/>
    </source>
</evidence>
<dbReference type="RefSeq" id="WP_104959016.1">
    <property type="nucleotide sequence ID" value="NZ_CP026377.1"/>
</dbReference>
<dbReference type="UniPathway" id="UPA00626">
    <property type="reaction ID" value="UER00678"/>
</dbReference>
<keyword evidence="6 9" id="KW-0210">Decarboxylase</keyword>
<keyword evidence="8 9" id="KW-0456">Lyase</keyword>
<evidence type="ECO:0000313" key="11">
    <source>
        <dbReference type="Proteomes" id="UP000238365"/>
    </source>
</evidence>
<name>A0A1X1DSE2_9GAMM</name>
<evidence type="ECO:0000256" key="1">
    <source>
        <dbReference type="ARBA" id="ARBA00001784"/>
    </source>
</evidence>
<comment type="similarity">
    <text evidence="3 9">Belongs to the alpha-acetolactate decarboxylase family.</text>
</comment>
<dbReference type="SUPFAM" id="SSF117856">
    <property type="entry name" value="AF0104/ALDC/Ptd012-like"/>
    <property type="match status" value="1"/>
</dbReference>
<dbReference type="NCBIfam" id="TIGR01252">
    <property type="entry name" value="acetolac_decarb"/>
    <property type="match status" value="1"/>
</dbReference>
<protein>
    <recommendedName>
        <fullName evidence="5 9">Alpha-acetolactate decarboxylase</fullName>
        <ecNumber evidence="4 9">4.1.1.5</ecNumber>
    </recommendedName>
</protein>
<dbReference type="PIRSF" id="PIRSF001332">
    <property type="entry name" value="Acetolac_decarb"/>
    <property type="match status" value="1"/>
</dbReference>
<comment type="catalytic activity">
    <reaction evidence="1 9">
        <text>(2S)-2-acetolactate + H(+) = (R)-acetoin + CO2</text>
        <dbReference type="Rhea" id="RHEA:21580"/>
        <dbReference type="ChEBI" id="CHEBI:15378"/>
        <dbReference type="ChEBI" id="CHEBI:15686"/>
        <dbReference type="ChEBI" id="CHEBI:16526"/>
        <dbReference type="ChEBI" id="CHEBI:58476"/>
        <dbReference type="EC" id="4.1.1.5"/>
    </reaction>
</comment>
<evidence type="ECO:0000256" key="3">
    <source>
        <dbReference type="ARBA" id="ARBA00007106"/>
    </source>
</evidence>
<gene>
    <name evidence="10" type="primary">budA</name>
    <name evidence="10" type="ORF">C2E15_21135</name>
</gene>